<dbReference type="AlphaFoldDB" id="A0A0G4GIQ2"/>
<reference evidence="2 3" key="1">
    <citation type="submission" date="2014-11" db="EMBL/GenBank/DDBJ databases">
        <authorList>
            <person name="Zhu J."/>
            <person name="Qi W."/>
            <person name="Song R."/>
        </authorList>
    </citation>
    <scope>NUCLEOTIDE SEQUENCE [LARGE SCALE GENOMIC DNA]</scope>
</reference>
<evidence type="ECO:0000256" key="1">
    <source>
        <dbReference type="SAM" id="MobiDB-lite"/>
    </source>
</evidence>
<dbReference type="InParanoid" id="A0A0G4GIQ2"/>
<organism evidence="2 3">
    <name type="scientific">Vitrella brassicaformis (strain CCMP3155)</name>
    <dbReference type="NCBI Taxonomy" id="1169540"/>
    <lineage>
        <taxon>Eukaryota</taxon>
        <taxon>Sar</taxon>
        <taxon>Alveolata</taxon>
        <taxon>Colpodellida</taxon>
        <taxon>Vitrellaceae</taxon>
        <taxon>Vitrella</taxon>
    </lineage>
</organism>
<feature type="region of interest" description="Disordered" evidence="1">
    <location>
        <begin position="507"/>
        <end position="542"/>
    </location>
</feature>
<protein>
    <submittedName>
        <fullName evidence="2">Uncharacterized protein</fullName>
    </submittedName>
</protein>
<keyword evidence="3" id="KW-1185">Reference proteome</keyword>
<accession>A0A0G4GIQ2</accession>
<name>A0A0G4GIQ2_VITBC</name>
<gene>
    <name evidence="2" type="ORF">Vbra_17832</name>
</gene>
<sequence>MTESKSFKVHPPDGRPFVLLFPVERGRRPDAEALLQHLQRDGRVLSLLCNLKVLELMNFPAKPAVPGRSLADELTASLKRSFKTLLLQMPELPPAPTTPVKAGQYWCDDDTYISRGRGYLVGICRLFEDLLLSSVVVPMDPNKLGQSAEQPRGDHATACRFLCVACCTHDGMETEEDSCESGHAAAAAGLTCPTPGSPSKEESPRNLAALLSDYMDEEVPEAAPYGYPDAGYFHRATQELRARGIIPTALEQTLLDGDPTPLGTKDYANPHNVQGTPAQMPTWRTTQTTVAVRKTAVETSLKLAAIGDRQPTQGDMHDTATAMMEAFPLLDIGRRAAALHILETDFTNTLRQLQGSVPVLFESTELNTQASTPTGCRPAARSGGPVCLRRQEPTATWTWTRQRHVDFEDGDDQPWTQAEREALVRLFVKVGDIAGEFLTAFPTRGVTAIDTYLKGEVREMVKVRREQGETLLEAAKRYVARLDWLEAKTRQTPAMPKESIEIKKVIKDEGDEGHEDGARESSPAAAAAACPMVTDTTDLREA</sequence>
<dbReference type="EMBL" id="CDMY01000677">
    <property type="protein sequence ID" value="CEM29573.1"/>
    <property type="molecule type" value="Genomic_DNA"/>
</dbReference>
<evidence type="ECO:0000313" key="3">
    <source>
        <dbReference type="Proteomes" id="UP000041254"/>
    </source>
</evidence>
<dbReference type="VEuPathDB" id="CryptoDB:Vbra_17832"/>
<proteinExistence type="predicted"/>
<evidence type="ECO:0000313" key="2">
    <source>
        <dbReference type="EMBL" id="CEM29573.1"/>
    </source>
</evidence>
<dbReference type="Proteomes" id="UP000041254">
    <property type="component" value="Unassembled WGS sequence"/>
</dbReference>